<dbReference type="EMBL" id="JAENHP010000008">
    <property type="protein sequence ID" value="MBM2618679.1"/>
    <property type="molecule type" value="Genomic_DNA"/>
</dbReference>
<protein>
    <recommendedName>
        <fullName evidence="3">GGDEF domain-containing protein</fullName>
    </recommendedName>
</protein>
<dbReference type="RefSeq" id="WP_203378702.1">
    <property type="nucleotide sequence ID" value="NZ_JAENHP010000008.1"/>
</dbReference>
<organism evidence="1 2">
    <name type="scientific">Paractinoplanes ovalisporus</name>
    <dbReference type="NCBI Taxonomy" id="2810368"/>
    <lineage>
        <taxon>Bacteria</taxon>
        <taxon>Bacillati</taxon>
        <taxon>Actinomycetota</taxon>
        <taxon>Actinomycetes</taxon>
        <taxon>Micromonosporales</taxon>
        <taxon>Micromonosporaceae</taxon>
        <taxon>Paractinoplanes</taxon>
    </lineage>
</organism>
<dbReference type="Gene3D" id="3.30.70.270">
    <property type="match status" value="1"/>
</dbReference>
<gene>
    <name evidence="1" type="ORF">JIG36_24275</name>
</gene>
<proteinExistence type="predicted"/>
<evidence type="ECO:0008006" key="3">
    <source>
        <dbReference type="Google" id="ProtNLM"/>
    </source>
</evidence>
<evidence type="ECO:0000313" key="2">
    <source>
        <dbReference type="Proteomes" id="UP000632138"/>
    </source>
</evidence>
<dbReference type="InterPro" id="IPR043128">
    <property type="entry name" value="Rev_trsase/Diguanyl_cyclase"/>
</dbReference>
<sequence>MRPSLAAPYTLSCGNVEGGGSVGVAVADPGQTPDEVIEAADKQMYLSKMRRRAMAGASILPR</sequence>
<keyword evidence="2" id="KW-1185">Reference proteome</keyword>
<accession>A0ABS2AHH4</accession>
<dbReference type="Proteomes" id="UP000632138">
    <property type="component" value="Unassembled WGS sequence"/>
</dbReference>
<reference evidence="1 2" key="1">
    <citation type="submission" date="2021-01" db="EMBL/GenBank/DDBJ databases">
        <title>Actinoplanes sp. nov. LDG1-06 isolated from lichen.</title>
        <authorList>
            <person name="Saeng-In P."/>
            <person name="Phongsopitanun W."/>
            <person name="Kanchanasin P."/>
            <person name="Yuki M."/>
            <person name="Kudo T."/>
            <person name="Ohkuma M."/>
            <person name="Tanasupawat S."/>
        </authorList>
    </citation>
    <scope>NUCLEOTIDE SEQUENCE [LARGE SCALE GENOMIC DNA]</scope>
    <source>
        <strain evidence="1 2">LDG1-06</strain>
    </source>
</reference>
<comment type="caution">
    <text evidence="1">The sequence shown here is derived from an EMBL/GenBank/DDBJ whole genome shotgun (WGS) entry which is preliminary data.</text>
</comment>
<evidence type="ECO:0000313" key="1">
    <source>
        <dbReference type="EMBL" id="MBM2618679.1"/>
    </source>
</evidence>
<name>A0ABS2AHH4_9ACTN</name>